<dbReference type="OMA" id="IHKHYLY"/>
<dbReference type="SUPFAM" id="SSF117281">
    <property type="entry name" value="Kelch motif"/>
    <property type="match status" value="2"/>
</dbReference>
<feature type="compositionally biased region" description="Acidic residues" evidence="3">
    <location>
        <begin position="106"/>
        <end position="139"/>
    </location>
</feature>
<dbReference type="Proteomes" id="UP000002282">
    <property type="component" value="Chromosome 2R"/>
</dbReference>
<dbReference type="EMBL" id="CM000158">
    <property type="protein sequence ID" value="EDW91627.1"/>
    <property type="molecule type" value="Genomic_DNA"/>
</dbReference>
<keyword evidence="2" id="KW-0677">Repeat</keyword>
<dbReference type="FunFam" id="2.120.10.80:FF:000162">
    <property type="entry name" value="Kelch domain-containing protein 10 homolog"/>
    <property type="match status" value="1"/>
</dbReference>
<keyword evidence="5" id="KW-1185">Reference proteome</keyword>
<dbReference type="PANTHER" id="PTHR46428">
    <property type="entry name" value="KELCH DOMAIN-CONTAINING PROTEIN 10"/>
    <property type="match status" value="1"/>
</dbReference>
<dbReference type="PANTHER" id="PTHR46428:SF1">
    <property type="entry name" value="KELCH DOMAIN-CONTAINING PROTEIN 10"/>
    <property type="match status" value="1"/>
</dbReference>
<dbReference type="KEGG" id="dya:Dyak_GE11971"/>
<protein>
    <recommendedName>
        <fullName evidence="6">Kelch domain-containing protein 10 homolog</fullName>
    </recommendedName>
</protein>
<dbReference type="InterPro" id="IPR052125">
    <property type="entry name" value="KLHDC10"/>
</dbReference>
<dbReference type="OrthoDB" id="7676067at2759"/>
<dbReference type="InterPro" id="IPR015915">
    <property type="entry name" value="Kelch-typ_b-propeller"/>
</dbReference>
<feature type="region of interest" description="Disordered" evidence="3">
    <location>
        <begin position="105"/>
        <end position="148"/>
    </location>
</feature>
<dbReference type="eggNOG" id="KOG0379">
    <property type="taxonomic scope" value="Eukaryota"/>
</dbReference>
<dbReference type="HOGENOM" id="CLU_030914_0_0_1"/>
<organism evidence="4 5">
    <name type="scientific">Drosophila yakuba</name>
    <name type="common">Fruit fly</name>
    <dbReference type="NCBI Taxonomy" id="7245"/>
    <lineage>
        <taxon>Eukaryota</taxon>
        <taxon>Metazoa</taxon>
        <taxon>Ecdysozoa</taxon>
        <taxon>Arthropoda</taxon>
        <taxon>Hexapoda</taxon>
        <taxon>Insecta</taxon>
        <taxon>Pterygota</taxon>
        <taxon>Neoptera</taxon>
        <taxon>Endopterygota</taxon>
        <taxon>Diptera</taxon>
        <taxon>Brachycera</taxon>
        <taxon>Muscomorpha</taxon>
        <taxon>Ephydroidea</taxon>
        <taxon>Drosophilidae</taxon>
        <taxon>Drosophila</taxon>
        <taxon>Sophophora</taxon>
    </lineage>
</organism>
<dbReference type="AlphaFoldDB" id="B4P4E1"/>
<proteinExistence type="predicted"/>
<evidence type="ECO:0000313" key="4">
    <source>
        <dbReference type="EMBL" id="EDW91627.1"/>
    </source>
</evidence>
<evidence type="ECO:0000313" key="5">
    <source>
        <dbReference type="Proteomes" id="UP000002282"/>
    </source>
</evidence>
<accession>B4P4E1</accession>
<dbReference type="SMR" id="B4P4E1"/>
<evidence type="ECO:0000256" key="2">
    <source>
        <dbReference type="ARBA" id="ARBA00022737"/>
    </source>
</evidence>
<evidence type="ECO:0000256" key="3">
    <source>
        <dbReference type="SAM" id="MobiDB-lite"/>
    </source>
</evidence>
<dbReference type="GO" id="GO:0032874">
    <property type="term" value="P:positive regulation of stress-activated MAPK cascade"/>
    <property type="evidence" value="ECO:0007669"/>
    <property type="project" value="EnsemblMetazoa"/>
</dbReference>
<dbReference type="PhylomeDB" id="B4P4E1"/>
<reference evidence="4 5" key="2">
    <citation type="journal article" date="2007" name="PLoS Biol.">
        <title>Principles of genome evolution in the Drosophila melanogaster species group.</title>
        <authorList>
            <person name="Ranz J.M."/>
            <person name="Maurin D."/>
            <person name="Chan Y.S."/>
            <person name="von Grotthuss M."/>
            <person name="Hillier L.W."/>
            <person name="Roote J."/>
            <person name="Ashburner M."/>
            <person name="Bergman C.M."/>
        </authorList>
    </citation>
    <scope>NUCLEOTIDE SEQUENCE [LARGE SCALE GENOMIC DNA]</scope>
    <source>
        <strain evidence="5">Tai18E2 / Tucson 14021-0261.01</strain>
    </source>
</reference>
<dbReference type="FunFam" id="2.120.10.80:FF:000156">
    <property type="entry name" value="Kelch domain-containing protein 10 homolog"/>
    <property type="match status" value="1"/>
</dbReference>
<name>B4P4E1_DROYA</name>
<evidence type="ECO:0000256" key="1">
    <source>
        <dbReference type="ARBA" id="ARBA00022441"/>
    </source>
</evidence>
<gene>
    <name evidence="4" type="primary">Dyak\GE11971</name>
    <name evidence="4" type="synonym">dyak_GLEANR_12263</name>
    <name evidence="4" type="synonym">GE11971</name>
    <name evidence="4" type="ORF">Dyak_GE11971</name>
</gene>
<evidence type="ECO:0008006" key="6">
    <source>
        <dbReference type="Google" id="ProtNLM"/>
    </source>
</evidence>
<keyword evidence="1" id="KW-0880">Kelch repeat</keyword>
<dbReference type="Gene3D" id="2.120.10.80">
    <property type="entry name" value="Kelch-type beta propeller"/>
    <property type="match status" value="2"/>
</dbReference>
<reference evidence="4 5" key="1">
    <citation type="journal article" date="2007" name="Nature">
        <title>Evolution of genes and genomes on the Drosophila phylogeny.</title>
        <authorList>
            <consortium name="Drosophila 12 Genomes Consortium"/>
            <person name="Clark A.G."/>
            <person name="Eisen M.B."/>
            <person name="Smith D.R."/>
            <person name="Bergman C.M."/>
            <person name="Oliver B."/>
            <person name="Markow T.A."/>
            <person name="Kaufman T.C."/>
            <person name="Kellis M."/>
            <person name="Gelbart W."/>
            <person name="Iyer V.N."/>
            <person name="Pollard D.A."/>
            <person name="Sackton T.B."/>
            <person name="Larracuente A.M."/>
            <person name="Singh N.D."/>
            <person name="Abad J.P."/>
            <person name="Abt D.N."/>
            <person name="Adryan B."/>
            <person name="Aguade M."/>
            <person name="Akashi H."/>
            <person name="Anderson W.W."/>
            <person name="Aquadro C.F."/>
            <person name="Ardell D.H."/>
            <person name="Arguello R."/>
            <person name="Artieri C.G."/>
            <person name="Barbash D.A."/>
            <person name="Barker D."/>
            <person name="Barsanti P."/>
            <person name="Batterham P."/>
            <person name="Batzoglou S."/>
            <person name="Begun D."/>
            <person name="Bhutkar A."/>
            <person name="Blanco E."/>
            <person name="Bosak S.A."/>
            <person name="Bradley R.K."/>
            <person name="Brand A.D."/>
            <person name="Brent M.R."/>
            <person name="Brooks A.N."/>
            <person name="Brown R.H."/>
            <person name="Butlin R.K."/>
            <person name="Caggese C."/>
            <person name="Calvi B.R."/>
            <person name="Bernardo de Carvalho A."/>
            <person name="Caspi A."/>
            <person name="Castrezana S."/>
            <person name="Celniker S.E."/>
            <person name="Chang J.L."/>
            <person name="Chapple C."/>
            <person name="Chatterji S."/>
            <person name="Chinwalla A."/>
            <person name="Civetta A."/>
            <person name="Clifton S.W."/>
            <person name="Comeron J.M."/>
            <person name="Costello J.C."/>
            <person name="Coyne J.A."/>
            <person name="Daub J."/>
            <person name="David R.G."/>
            <person name="Delcher A.L."/>
            <person name="Delehaunty K."/>
            <person name="Do C.B."/>
            <person name="Ebling H."/>
            <person name="Edwards K."/>
            <person name="Eickbush T."/>
            <person name="Evans J.D."/>
            <person name="Filipski A."/>
            <person name="Findeiss S."/>
            <person name="Freyhult E."/>
            <person name="Fulton L."/>
            <person name="Fulton R."/>
            <person name="Garcia A.C."/>
            <person name="Gardiner A."/>
            <person name="Garfield D.A."/>
            <person name="Garvin B.E."/>
            <person name="Gibson G."/>
            <person name="Gilbert D."/>
            <person name="Gnerre S."/>
            <person name="Godfrey J."/>
            <person name="Good R."/>
            <person name="Gotea V."/>
            <person name="Gravely B."/>
            <person name="Greenberg A.J."/>
            <person name="Griffiths-Jones S."/>
            <person name="Gross S."/>
            <person name="Guigo R."/>
            <person name="Gustafson E.A."/>
            <person name="Haerty W."/>
            <person name="Hahn M.W."/>
            <person name="Halligan D.L."/>
            <person name="Halpern A.L."/>
            <person name="Halter G.M."/>
            <person name="Han M.V."/>
            <person name="Heger A."/>
            <person name="Hillier L."/>
            <person name="Hinrichs A.S."/>
            <person name="Holmes I."/>
            <person name="Hoskins R.A."/>
            <person name="Hubisz M.J."/>
            <person name="Hultmark D."/>
            <person name="Huntley M.A."/>
            <person name="Jaffe D.B."/>
            <person name="Jagadeeshan S."/>
            <person name="Jeck W.R."/>
            <person name="Johnson J."/>
            <person name="Jones C.D."/>
            <person name="Jordan W.C."/>
            <person name="Karpen G.H."/>
            <person name="Kataoka E."/>
            <person name="Keightley P.D."/>
            <person name="Kheradpour P."/>
            <person name="Kirkness E.F."/>
            <person name="Koerich L.B."/>
            <person name="Kristiansen K."/>
            <person name="Kudrna D."/>
            <person name="Kulathinal R.J."/>
            <person name="Kumar S."/>
            <person name="Kwok R."/>
            <person name="Lander E."/>
            <person name="Langley C.H."/>
            <person name="Lapoint R."/>
            <person name="Lazzaro B.P."/>
            <person name="Lee S.J."/>
            <person name="Levesque L."/>
            <person name="Li R."/>
            <person name="Lin C.F."/>
            <person name="Lin M.F."/>
            <person name="Lindblad-Toh K."/>
            <person name="Llopart A."/>
            <person name="Long M."/>
            <person name="Low L."/>
            <person name="Lozovsky E."/>
            <person name="Lu J."/>
            <person name="Luo M."/>
            <person name="Machado C.A."/>
            <person name="Makalowski W."/>
            <person name="Marzo M."/>
            <person name="Matsuda M."/>
            <person name="Matzkin L."/>
            <person name="McAllister B."/>
            <person name="McBride C.S."/>
            <person name="McKernan B."/>
            <person name="McKernan K."/>
            <person name="Mendez-Lago M."/>
            <person name="Minx P."/>
            <person name="Mollenhauer M.U."/>
            <person name="Montooth K."/>
            <person name="Mount S.M."/>
            <person name="Mu X."/>
            <person name="Myers E."/>
            <person name="Negre B."/>
            <person name="Newfeld S."/>
            <person name="Nielsen R."/>
            <person name="Noor M.A."/>
            <person name="O'Grady P."/>
            <person name="Pachter L."/>
            <person name="Papaceit M."/>
            <person name="Parisi M.J."/>
            <person name="Parisi M."/>
            <person name="Parts L."/>
            <person name="Pedersen J.S."/>
            <person name="Pesole G."/>
            <person name="Phillippy A.M."/>
            <person name="Ponting C.P."/>
            <person name="Pop M."/>
            <person name="Porcelli D."/>
            <person name="Powell J.R."/>
            <person name="Prohaska S."/>
            <person name="Pruitt K."/>
            <person name="Puig M."/>
            <person name="Quesneville H."/>
            <person name="Ram K.R."/>
            <person name="Rand D."/>
            <person name="Rasmussen M.D."/>
            <person name="Reed L.K."/>
            <person name="Reenan R."/>
            <person name="Reily A."/>
            <person name="Remington K.A."/>
            <person name="Rieger T.T."/>
            <person name="Ritchie M.G."/>
            <person name="Robin C."/>
            <person name="Rogers Y.H."/>
            <person name="Rohde C."/>
            <person name="Rozas J."/>
            <person name="Rubenfield M.J."/>
            <person name="Ruiz A."/>
            <person name="Russo S."/>
            <person name="Salzberg S.L."/>
            <person name="Sanchez-Gracia A."/>
            <person name="Saranga D.J."/>
            <person name="Sato H."/>
            <person name="Schaeffer S.W."/>
            <person name="Schatz M.C."/>
            <person name="Schlenke T."/>
            <person name="Schwartz R."/>
            <person name="Segarra C."/>
            <person name="Singh R.S."/>
            <person name="Sirot L."/>
            <person name="Sirota M."/>
            <person name="Sisneros N.B."/>
            <person name="Smith C.D."/>
            <person name="Smith T.F."/>
            <person name="Spieth J."/>
            <person name="Stage D.E."/>
            <person name="Stark A."/>
            <person name="Stephan W."/>
            <person name="Strausberg R.L."/>
            <person name="Strempel S."/>
            <person name="Sturgill D."/>
            <person name="Sutton G."/>
            <person name="Sutton G.G."/>
            <person name="Tao W."/>
            <person name="Teichmann S."/>
            <person name="Tobari Y.N."/>
            <person name="Tomimura Y."/>
            <person name="Tsolas J.M."/>
            <person name="Valente V.L."/>
            <person name="Venter E."/>
            <person name="Venter J.C."/>
            <person name="Vicario S."/>
            <person name="Vieira F.G."/>
            <person name="Vilella A.J."/>
            <person name="Villasante A."/>
            <person name="Walenz B."/>
            <person name="Wang J."/>
            <person name="Wasserman M."/>
            <person name="Watts T."/>
            <person name="Wilson D."/>
            <person name="Wilson R.K."/>
            <person name="Wing R.A."/>
            <person name="Wolfner M.F."/>
            <person name="Wong A."/>
            <person name="Wong G.K."/>
            <person name="Wu C.I."/>
            <person name="Wu G."/>
            <person name="Yamamoto D."/>
            <person name="Yang H.P."/>
            <person name="Yang S.P."/>
            <person name="Yorke J.A."/>
            <person name="Yoshida K."/>
            <person name="Zdobnov E."/>
            <person name="Zhang P."/>
            <person name="Zhang Y."/>
            <person name="Zimin A.V."/>
            <person name="Baldwin J."/>
            <person name="Abdouelleil A."/>
            <person name="Abdulkadir J."/>
            <person name="Abebe A."/>
            <person name="Abera B."/>
            <person name="Abreu J."/>
            <person name="Acer S.C."/>
            <person name="Aftuck L."/>
            <person name="Alexander A."/>
            <person name="An P."/>
            <person name="Anderson E."/>
            <person name="Anderson S."/>
            <person name="Arachi H."/>
            <person name="Azer M."/>
            <person name="Bachantsang P."/>
            <person name="Barry A."/>
            <person name="Bayul T."/>
            <person name="Berlin A."/>
            <person name="Bessette D."/>
            <person name="Bloom T."/>
            <person name="Blye J."/>
            <person name="Boguslavskiy L."/>
            <person name="Bonnet C."/>
            <person name="Boukhgalter B."/>
            <person name="Bourzgui I."/>
            <person name="Brown A."/>
            <person name="Cahill P."/>
            <person name="Channer S."/>
            <person name="Cheshatsang Y."/>
            <person name="Chuda L."/>
            <person name="Citroen M."/>
            <person name="Collymore A."/>
            <person name="Cooke P."/>
            <person name="Costello M."/>
            <person name="D'Aco K."/>
            <person name="Daza R."/>
            <person name="De Haan G."/>
            <person name="DeGray S."/>
            <person name="DeMaso C."/>
            <person name="Dhargay N."/>
            <person name="Dooley K."/>
            <person name="Dooley E."/>
            <person name="Doricent M."/>
            <person name="Dorje P."/>
            <person name="Dorjee K."/>
            <person name="Dupes A."/>
            <person name="Elong R."/>
            <person name="Falk J."/>
            <person name="Farina A."/>
            <person name="Faro S."/>
            <person name="Ferguson D."/>
            <person name="Fisher S."/>
            <person name="Foley C.D."/>
            <person name="Franke A."/>
            <person name="Friedrich D."/>
            <person name="Gadbois L."/>
            <person name="Gearin G."/>
            <person name="Gearin C.R."/>
            <person name="Giannoukos G."/>
            <person name="Goode T."/>
            <person name="Graham J."/>
            <person name="Grandbois E."/>
            <person name="Grewal S."/>
            <person name="Gyaltsen K."/>
            <person name="Hafez N."/>
            <person name="Hagos B."/>
            <person name="Hall J."/>
            <person name="Henson C."/>
            <person name="Hollinger A."/>
            <person name="Honan T."/>
            <person name="Huard M.D."/>
            <person name="Hughes L."/>
            <person name="Hurhula B."/>
            <person name="Husby M.E."/>
            <person name="Kamat A."/>
            <person name="Kanga B."/>
            <person name="Kashin S."/>
            <person name="Khazanovich D."/>
            <person name="Kisner P."/>
            <person name="Lance K."/>
            <person name="Lara M."/>
            <person name="Lee W."/>
            <person name="Lennon N."/>
            <person name="Letendre F."/>
            <person name="LeVine R."/>
            <person name="Lipovsky A."/>
            <person name="Liu X."/>
            <person name="Liu J."/>
            <person name="Liu S."/>
            <person name="Lokyitsang T."/>
            <person name="Lokyitsang Y."/>
            <person name="Lubonja R."/>
            <person name="Lui A."/>
            <person name="MacDonald P."/>
            <person name="Magnisalis V."/>
            <person name="Maru K."/>
            <person name="Matthews C."/>
            <person name="McCusker W."/>
            <person name="McDonough S."/>
            <person name="Mehta T."/>
            <person name="Meldrim J."/>
            <person name="Meneus L."/>
            <person name="Mihai O."/>
            <person name="Mihalev A."/>
            <person name="Mihova T."/>
            <person name="Mittelman R."/>
            <person name="Mlenga V."/>
            <person name="Montmayeur A."/>
            <person name="Mulrain L."/>
            <person name="Navidi A."/>
            <person name="Naylor J."/>
            <person name="Negash T."/>
            <person name="Nguyen T."/>
            <person name="Nguyen N."/>
            <person name="Nicol R."/>
            <person name="Norbu C."/>
            <person name="Norbu N."/>
            <person name="Novod N."/>
            <person name="O'Neill B."/>
            <person name="Osman S."/>
            <person name="Markiewicz E."/>
            <person name="Oyono O.L."/>
            <person name="Patti C."/>
            <person name="Phunkhang P."/>
            <person name="Pierre F."/>
            <person name="Priest M."/>
            <person name="Raghuraman S."/>
            <person name="Rege F."/>
            <person name="Reyes R."/>
            <person name="Rise C."/>
            <person name="Rogov P."/>
            <person name="Ross K."/>
            <person name="Ryan E."/>
            <person name="Settipalli S."/>
            <person name="Shea T."/>
            <person name="Sherpa N."/>
            <person name="Shi L."/>
            <person name="Shih D."/>
            <person name="Sparrow T."/>
            <person name="Spaulding J."/>
            <person name="Stalker J."/>
            <person name="Stange-Thomann N."/>
            <person name="Stavropoulos S."/>
            <person name="Stone C."/>
            <person name="Strader C."/>
            <person name="Tesfaye S."/>
            <person name="Thomson T."/>
            <person name="Thoulutsang Y."/>
            <person name="Thoulutsang D."/>
            <person name="Topham K."/>
            <person name="Topping I."/>
            <person name="Tsamla T."/>
            <person name="Vassiliev H."/>
            <person name="Vo A."/>
            <person name="Wangchuk T."/>
            <person name="Wangdi T."/>
            <person name="Weiand M."/>
            <person name="Wilkinson J."/>
            <person name="Wilson A."/>
            <person name="Yadav S."/>
            <person name="Young G."/>
            <person name="Yu Q."/>
            <person name="Zembek L."/>
            <person name="Zhong D."/>
            <person name="Zimmer A."/>
            <person name="Zwirko Z."/>
            <person name="Jaffe D.B."/>
            <person name="Alvarez P."/>
            <person name="Brockman W."/>
            <person name="Butler J."/>
            <person name="Chin C."/>
            <person name="Gnerre S."/>
            <person name="Grabherr M."/>
            <person name="Kleber M."/>
            <person name="Mauceli E."/>
            <person name="MacCallum I."/>
        </authorList>
    </citation>
    <scope>NUCLEOTIDE SEQUENCE [LARGE SCALE GENOMIC DNA]</scope>
    <source>
        <strain evidence="5">Tai18E2 / Tucson 14021-0261.01</strain>
    </source>
</reference>
<dbReference type="GO" id="GO:0031462">
    <property type="term" value="C:Cul2-RING ubiquitin ligase complex"/>
    <property type="evidence" value="ECO:0007669"/>
    <property type="project" value="EnsemblMetazoa"/>
</dbReference>
<sequence length="611" mass="69914">MNILKPTKLKCIVFNQLRHTWTFLLFICDFLAQIYRTPRITDHQEQLANHYNNNNNNNNDLIMEQDMPEEEVGQPEEALPQQQDNAELVGRFNAIQAAVELMDAASDLDEEEEEEDDDVDVDVDYGDTDSESEFEEMYSDDWTSSSDELDEGKELSKSVLNVFLSPEQQQSQVASPPPMYTFKPLRLVKCQYRDKHVPGGFPLARSGHRIIASNSHLYSLGGYNPRSAVSAARHGRCLLFQELWSYNFATRTWRLELNAGNAANMPVELASNALTIHNNVLISHGGTGYPFGVSCSNDCYVYRTASAGATPGVDRLQVKGDLPTAQYGPGIVIHKNYLYTIGGTTGFDYTCDVYRLDLRTGIWENVYISRPEMRDDPEGRYRHEVVYDGKHIFVLGGGTSHSVYDLQRIPAYNLKANCWDYFETYPDQRAADADDGNRGYPKPRKCFSCVQHQSSTGDIEAFITGGLQGDFSTYFSDIWKLNLRTKHWYRIETATLPRPLYFHSAAHSDNGCMYVFGGIEYMEKEMRRRNDLYKMWMTVPKLSEMCWDAITYYNDNLDLYDRKTLLGAGIPKRFAERLPPQRRRRLDMSQPDPSMLISLYSNPKRARSTTQ</sequence>
<dbReference type="Pfam" id="PF24681">
    <property type="entry name" value="Kelch_KLHDC2_KLHL20_DRC7"/>
    <property type="match status" value="1"/>
</dbReference>
<feature type="region of interest" description="Disordered" evidence="3">
    <location>
        <begin position="581"/>
        <end position="611"/>
    </location>
</feature>